<accession>A0A1Y6D0G6</accession>
<dbReference type="EMBL" id="FXAM01000001">
    <property type="protein sequence ID" value="SMF96066.1"/>
    <property type="molecule type" value="Genomic_DNA"/>
</dbReference>
<proteinExistence type="predicted"/>
<evidence type="ECO:0000313" key="1">
    <source>
        <dbReference type="EMBL" id="SMF96066.1"/>
    </source>
</evidence>
<evidence type="ECO:0000313" key="2">
    <source>
        <dbReference type="Proteomes" id="UP000192923"/>
    </source>
</evidence>
<name>A0A1Y6D0G6_9GAMM</name>
<gene>
    <name evidence="1" type="ORF">SAMN02949497_3447</name>
</gene>
<dbReference type="Proteomes" id="UP000192923">
    <property type="component" value="Unassembled WGS sequence"/>
</dbReference>
<reference evidence="1 2" key="1">
    <citation type="submission" date="2016-12" db="EMBL/GenBank/DDBJ databases">
        <authorList>
            <person name="Song W.-J."/>
            <person name="Kurnit D.M."/>
        </authorList>
    </citation>
    <scope>NUCLEOTIDE SEQUENCE [LARGE SCALE GENOMIC DNA]</scope>
    <source>
        <strain evidence="1 2">175</strain>
    </source>
</reference>
<organism evidence="1 2">
    <name type="scientific">Methylomagnum ishizawai</name>
    <dbReference type="NCBI Taxonomy" id="1760988"/>
    <lineage>
        <taxon>Bacteria</taxon>
        <taxon>Pseudomonadati</taxon>
        <taxon>Pseudomonadota</taxon>
        <taxon>Gammaproteobacteria</taxon>
        <taxon>Methylococcales</taxon>
        <taxon>Methylococcaceae</taxon>
        <taxon>Methylomagnum</taxon>
    </lineage>
</organism>
<sequence>MKAKTTEIKGGESTPPPGIARCHWCESHYPESAIVDGVCPDCRKWGAVLLPSAREIVLAGPVTIRVLGDLTVVGITMDGGRP</sequence>
<keyword evidence="2" id="KW-1185">Reference proteome</keyword>
<dbReference type="RefSeq" id="WP_085214821.1">
    <property type="nucleotide sequence ID" value="NZ_FXAM01000001.1"/>
</dbReference>
<protein>
    <submittedName>
        <fullName evidence="1">Uncharacterized protein</fullName>
    </submittedName>
</protein>
<dbReference type="AlphaFoldDB" id="A0A1Y6D0G6"/>
<dbReference type="STRING" id="1760988.SAMN02949497_3447"/>